<accession>A0A8S4FZ22</accession>
<proteinExistence type="predicted"/>
<sequence>MEVYGDYMRPRRGRPRSSSHRCGSSQGRGPPCSRAQWSWLDKLCNLLIIACLLSSAYWTLEYHGRSCNAKCDFRVLTRQINDISKNLSYMRDNYLDLEQKMDILTHDLPRIEGQVEILESLAQTLGRPSNWEIRRPAEPKKKRIVCKGYQPARGELLSRGREEQMGDYYKQGRDSQSGGYLRQDRNQQMRVNSKEAREGRQGREPQTGVNLRQERDIKIGKYPRSGRKSPKSASFMDLNDTADEEELYYEEEEMQGSEVVVNTLIHEPFNKNLRSYSDGIIF</sequence>
<feature type="region of interest" description="Disordered" evidence="1">
    <location>
        <begin position="1"/>
        <end position="31"/>
    </location>
</feature>
<name>A0A8S4FZ22_PLUXY</name>
<dbReference type="Proteomes" id="UP000653454">
    <property type="component" value="Unassembled WGS sequence"/>
</dbReference>
<dbReference type="AlphaFoldDB" id="A0A8S4FZ22"/>
<feature type="compositionally biased region" description="Low complexity" evidence="1">
    <location>
        <begin position="20"/>
        <end position="29"/>
    </location>
</feature>
<gene>
    <name evidence="2" type="ORF">PLXY2_LOCUS11685</name>
</gene>
<feature type="compositionally biased region" description="Basic and acidic residues" evidence="1">
    <location>
        <begin position="182"/>
        <end position="203"/>
    </location>
</feature>
<protein>
    <submittedName>
        <fullName evidence="2">(diamondback moth) hypothetical protein</fullName>
    </submittedName>
</protein>
<organism evidence="2 3">
    <name type="scientific">Plutella xylostella</name>
    <name type="common">Diamondback moth</name>
    <name type="synonym">Plutella maculipennis</name>
    <dbReference type="NCBI Taxonomy" id="51655"/>
    <lineage>
        <taxon>Eukaryota</taxon>
        <taxon>Metazoa</taxon>
        <taxon>Ecdysozoa</taxon>
        <taxon>Arthropoda</taxon>
        <taxon>Hexapoda</taxon>
        <taxon>Insecta</taxon>
        <taxon>Pterygota</taxon>
        <taxon>Neoptera</taxon>
        <taxon>Endopterygota</taxon>
        <taxon>Lepidoptera</taxon>
        <taxon>Glossata</taxon>
        <taxon>Ditrysia</taxon>
        <taxon>Yponomeutoidea</taxon>
        <taxon>Plutellidae</taxon>
        <taxon>Plutella</taxon>
    </lineage>
</organism>
<feature type="compositionally biased region" description="Basic residues" evidence="1">
    <location>
        <begin position="10"/>
        <end position="19"/>
    </location>
</feature>
<evidence type="ECO:0000313" key="2">
    <source>
        <dbReference type="EMBL" id="CAG9133400.1"/>
    </source>
</evidence>
<evidence type="ECO:0000313" key="3">
    <source>
        <dbReference type="Proteomes" id="UP000653454"/>
    </source>
</evidence>
<comment type="caution">
    <text evidence="2">The sequence shown here is derived from an EMBL/GenBank/DDBJ whole genome shotgun (WGS) entry which is preliminary data.</text>
</comment>
<reference evidence="2" key="1">
    <citation type="submission" date="2020-11" db="EMBL/GenBank/DDBJ databases">
        <authorList>
            <person name="Whiteford S."/>
        </authorList>
    </citation>
    <scope>NUCLEOTIDE SEQUENCE</scope>
</reference>
<keyword evidence="3" id="KW-1185">Reference proteome</keyword>
<dbReference type="EMBL" id="CAJHNJ030000061">
    <property type="protein sequence ID" value="CAG9133400.1"/>
    <property type="molecule type" value="Genomic_DNA"/>
</dbReference>
<evidence type="ECO:0000256" key="1">
    <source>
        <dbReference type="SAM" id="MobiDB-lite"/>
    </source>
</evidence>
<feature type="region of interest" description="Disordered" evidence="1">
    <location>
        <begin position="156"/>
        <end position="236"/>
    </location>
</feature>